<accession>A0A9E6R6R7</accession>
<feature type="signal peptide" evidence="1">
    <location>
        <begin position="1"/>
        <end position="21"/>
    </location>
</feature>
<name>A0A9E6R6R7_9HYPH</name>
<keyword evidence="3" id="KW-1185">Reference proteome</keyword>
<reference evidence="2" key="1">
    <citation type="submission" date="2021-08" db="EMBL/GenBank/DDBJ databases">
        <authorList>
            <person name="Zhang H."/>
            <person name="Xu M."/>
            <person name="Yu Z."/>
            <person name="Yang L."/>
            <person name="Cai Y."/>
        </authorList>
    </citation>
    <scope>NUCLEOTIDE SEQUENCE</scope>
    <source>
        <strain evidence="2">CHL1</strain>
    </source>
</reference>
<feature type="chain" id="PRO_5038804190" evidence="1">
    <location>
        <begin position="22"/>
        <end position="153"/>
    </location>
</feature>
<keyword evidence="1" id="KW-0732">Signal</keyword>
<proteinExistence type="predicted"/>
<protein>
    <submittedName>
        <fullName evidence="2">Uncharacterized protein</fullName>
    </submittedName>
</protein>
<dbReference type="KEGG" id="cmet:K6K41_14505"/>
<dbReference type="AlphaFoldDB" id="A0A9E6R6R7"/>
<evidence type="ECO:0000313" key="2">
    <source>
        <dbReference type="EMBL" id="QZN98334.1"/>
    </source>
</evidence>
<evidence type="ECO:0000256" key="1">
    <source>
        <dbReference type="SAM" id="SignalP"/>
    </source>
</evidence>
<sequence length="153" mass="15694">MLRPFLFALPFAALAASGAEAETVFVGDSLVLSTTTTCGTSIAAGETARLTYRPAGAKLGNGGDSYLAYVANRSSFTMTIAGAVFGSGQNYAGQNVSSYLGVATIVGGVVGWQQSPAKIGPDTETIELTATLANYLTIKGCTVTIRSNLIQVK</sequence>
<dbReference type="RefSeq" id="WP_261401242.1">
    <property type="nucleotide sequence ID" value="NZ_CP081869.1"/>
</dbReference>
<gene>
    <name evidence="2" type="ORF">K6K41_14505</name>
</gene>
<organism evidence="2 3">
    <name type="scientific">Chenggangzhangella methanolivorans</name>
    <dbReference type="NCBI Taxonomy" id="1437009"/>
    <lineage>
        <taxon>Bacteria</taxon>
        <taxon>Pseudomonadati</taxon>
        <taxon>Pseudomonadota</taxon>
        <taxon>Alphaproteobacteria</taxon>
        <taxon>Hyphomicrobiales</taxon>
        <taxon>Methylopilaceae</taxon>
        <taxon>Chenggangzhangella</taxon>
    </lineage>
</organism>
<dbReference type="Proteomes" id="UP000825701">
    <property type="component" value="Chromosome"/>
</dbReference>
<evidence type="ECO:0000313" key="3">
    <source>
        <dbReference type="Proteomes" id="UP000825701"/>
    </source>
</evidence>
<dbReference type="EMBL" id="CP081869">
    <property type="protein sequence ID" value="QZN98334.1"/>
    <property type="molecule type" value="Genomic_DNA"/>
</dbReference>